<dbReference type="EMBL" id="BKCP01004572">
    <property type="protein sequence ID" value="GER32204.1"/>
    <property type="molecule type" value="Genomic_DNA"/>
</dbReference>
<proteinExistence type="predicted"/>
<feature type="region of interest" description="Disordered" evidence="1">
    <location>
        <begin position="1"/>
        <end position="27"/>
    </location>
</feature>
<protein>
    <submittedName>
        <fullName evidence="2">30S ribosomal protein S11</fullName>
    </submittedName>
</protein>
<evidence type="ECO:0000256" key="1">
    <source>
        <dbReference type="SAM" id="MobiDB-lite"/>
    </source>
</evidence>
<dbReference type="AlphaFoldDB" id="A0A5A7PHL3"/>
<evidence type="ECO:0000313" key="2">
    <source>
        <dbReference type="EMBL" id="GER32204.1"/>
    </source>
</evidence>
<reference evidence="3" key="1">
    <citation type="journal article" date="2019" name="Curr. Biol.">
        <title>Genome Sequence of Striga asiatica Provides Insight into the Evolution of Plant Parasitism.</title>
        <authorList>
            <person name="Yoshida S."/>
            <person name="Kim S."/>
            <person name="Wafula E.K."/>
            <person name="Tanskanen J."/>
            <person name="Kim Y.M."/>
            <person name="Honaas L."/>
            <person name="Yang Z."/>
            <person name="Spallek T."/>
            <person name="Conn C.E."/>
            <person name="Ichihashi Y."/>
            <person name="Cheong K."/>
            <person name="Cui S."/>
            <person name="Der J.P."/>
            <person name="Gundlach H."/>
            <person name="Jiao Y."/>
            <person name="Hori C."/>
            <person name="Ishida J.K."/>
            <person name="Kasahara H."/>
            <person name="Kiba T."/>
            <person name="Kim M.S."/>
            <person name="Koo N."/>
            <person name="Laohavisit A."/>
            <person name="Lee Y.H."/>
            <person name="Lumba S."/>
            <person name="McCourt P."/>
            <person name="Mortimer J.C."/>
            <person name="Mutuku J.M."/>
            <person name="Nomura T."/>
            <person name="Sasaki-Sekimoto Y."/>
            <person name="Seto Y."/>
            <person name="Wang Y."/>
            <person name="Wakatake T."/>
            <person name="Sakakibara H."/>
            <person name="Demura T."/>
            <person name="Yamaguchi S."/>
            <person name="Yoneyama K."/>
            <person name="Manabe R.I."/>
            <person name="Nelson D.C."/>
            <person name="Schulman A.H."/>
            <person name="Timko M.P."/>
            <person name="dePamphilis C.W."/>
            <person name="Choi D."/>
            <person name="Shirasu K."/>
        </authorList>
    </citation>
    <scope>NUCLEOTIDE SEQUENCE [LARGE SCALE GENOMIC DNA]</scope>
    <source>
        <strain evidence="3">cv. UVA1</strain>
    </source>
</reference>
<gene>
    <name evidence="2" type="ORF">STAS_08269</name>
</gene>
<keyword evidence="2" id="KW-0687">Ribonucleoprotein</keyword>
<accession>A0A5A7PHL3</accession>
<keyword evidence="2" id="KW-0689">Ribosomal protein</keyword>
<name>A0A5A7PHL3_STRAF</name>
<evidence type="ECO:0000313" key="3">
    <source>
        <dbReference type="Proteomes" id="UP000325081"/>
    </source>
</evidence>
<organism evidence="2 3">
    <name type="scientific">Striga asiatica</name>
    <name type="common">Asiatic witchweed</name>
    <name type="synonym">Buchnera asiatica</name>
    <dbReference type="NCBI Taxonomy" id="4170"/>
    <lineage>
        <taxon>Eukaryota</taxon>
        <taxon>Viridiplantae</taxon>
        <taxon>Streptophyta</taxon>
        <taxon>Embryophyta</taxon>
        <taxon>Tracheophyta</taxon>
        <taxon>Spermatophyta</taxon>
        <taxon>Magnoliopsida</taxon>
        <taxon>eudicotyledons</taxon>
        <taxon>Gunneridae</taxon>
        <taxon>Pentapetalae</taxon>
        <taxon>asterids</taxon>
        <taxon>lamiids</taxon>
        <taxon>Lamiales</taxon>
        <taxon>Orobanchaceae</taxon>
        <taxon>Buchnereae</taxon>
        <taxon>Striga</taxon>
    </lineage>
</organism>
<feature type="compositionally biased region" description="Polar residues" evidence="1">
    <location>
        <begin position="1"/>
        <end position="20"/>
    </location>
</feature>
<keyword evidence="3" id="KW-1185">Reference proteome</keyword>
<comment type="caution">
    <text evidence="2">The sequence shown here is derived from an EMBL/GenBank/DDBJ whole genome shotgun (WGS) entry which is preliminary data.</text>
</comment>
<dbReference type="Proteomes" id="UP000325081">
    <property type="component" value="Unassembled WGS sequence"/>
</dbReference>
<dbReference type="GO" id="GO:0005840">
    <property type="term" value="C:ribosome"/>
    <property type="evidence" value="ECO:0007669"/>
    <property type="project" value="UniProtKB-KW"/>
</dbReference>
<sequence length="185" mass="21276">MRFLPSRSSRNPNPTKTQARGPNPNRPTQLHELGLLKALLETQIPQKFKLNIESKFRPQKLESKFITRKIYPLTHALSTDRCGTQYASHGVSYHLALLETQARGPNPNRPTQVHELGLLTALLETQIPQKSKLNIESKFRPQKLESKFITRKIYPLTHALSTDRLVVIISVFVIDCRRVFFTPQR</sequence>